<evidence type="ECO:0000313" key="1">
    <source>
        <dbReference type="EMBL" id="VFJ94974.1"/>
    </source>
</evidence>
<name>A0A450UQY2_9GAMM</name>
<organism evidence="1">
    <name type="scientific">Candidatus Kentrum sp. LFY</name>
    <dbReference type="NCBI Taxonomy" id="2126342"/>
    <lineage>
        <taxon>Bacteria</taxon>
        <taxon>Pseudomonadati</taxon>
        <taxon>Pseudomonadota</taxon>
        <taxon>Gammaproteobacteria</taxon>
        <taxon>Candidatus Kentrum</taxon>
    </lineage>
</organism>
<evidence type="ECO:0008006" key="2">
    <source>
        <dbReference type="Google" id="ProtNLM"/>
    </source>
</evidence>
<accession>A0A450UQY2</accession>
<reference evidence="1" key="1">
    <citation type="submission" date="2019-02" db="EMBL/GenBank/DDBJ databases">
        <authorList>
            <person name="Gruber-Vodicka R. H."/>
            <person name="Seah K. B. B."/>
        </authorList>
    </citation>
    <scope>NUCLEOTIDE SEQUENCE</scope>
    <source>
        <strain evidence="1">BECK_M7</strain>
    </source>
</reference>
<dbReference type="AlphaFoldDB" id="A0A450UQY2"/>
<gene>
    <name evidence="1" type="ORF">BECKLFY1418B_GA0070995_106414</name>
</gene>
<dbReference type="EMBL" id="CAADFF010000064">
    <property type="protein sequence ID" value="VFJ94974.1"/>
    <property type="molecule type" value="Genomic_DNA"/>
</dbReference>
<protein>
    <recommendedName>
        <fullName evidence="2">PIN domain-containing protein</fullName>
    </recommendedName>
</protein>
<sequence length="151" mass="17383">MKPRIYTDTSVIGGCSDQEFHRASNALLAAFCEGNKIILVSELMLLELSKAPEKVRARYWIEFRKQTESISNSPTRLWIWRTNISPLARLGRACEKMRNILRIASIERADLLVSWNFKHIVNIRRIHVSSEASPRTDKASFSIKLREISVL</sequence>
<proteinExistence type="predicted"/>